<evidence type="ECO:0000313" key="3">
    <source>
        <dbReference type="Proteomes" id="UP001154282"/>
    </source>
</evidence>
<evidence type="ECO:0000256" key="1">
    <source>
        <dbReference type="SAM" id="MobiDB-lite"/>
    </source>
</evidence>
<comment type="caution">
    <text evidence="2">The sequence shown here is derived from an EMBL/GenBank/DDBJ whole genome shotgun (WGS) entry which is preliminary data.</text>
</comment>
<evidence type="ECO:0000313" key="2">
    <source>
        <dbReference type="EMBL" id="CAI0417258.1"/>
    </source>
</evidence>
<reference evidence="2" key="1">
    <citation type="submission" date="2022-08" db="EMBL/GenBank/DDBJ databases">
        <authorList>
            <person name="Gutierrez-Valencia J."/>
        </authorList>
    </citation>
    <scope>NUCLEOTIDE SEQUENCE</scope>
</reference>
<dbReference type="EMBL" id="CAMGYJ010000005">
    <property type="protein sequence ID" value="CAI0417258.1"/>
    <property type="molecule type" value="Genomic_DNA"/>
</dbReference>
<feature type="compositionally biased region" description="Low complexity" evidence="1">
    <location>
        <begin position="49"/>
        <end position="62"/>
    </location>
</feature>
<accession>A0AAV0K654</accession>
<proteinExistence type="predicted"/>
<dbReference type="AlphaFoldDB" id="A0AAV0K654"/>
<gene>
    <name evidence="2" type="ORF">LITE_LOCUS17249</name>
</gene>
<feature type="region of interest" description="Disordered" evidence="1">
    <location>
        <begin position="1"/>
        <end position="63"/>
    </location>
</feature>
<name>A0AAV0K654_9ROSI</name>
<feature type="compositionally biased region" description="Basic residues" evidence="1">
    <location>
        <begin position="29"/>
        <end position="43"/>
    </location>
</feature>
<protein>
    <submittedName>
        <fullName evidence="2">Uncharacterized protein</fullName>
    </submittedName>
</protein>
<dbReference type="Proteomes" id="UP001154282">
    <property type="component" value="Unassembled WGS sequence"/>
</dbReference>
<keyword evidence="3" id="KW-1185">Reference proteome</keyword>
<organism evidence="2 3">
    <name type="scientific">Linum tenue</name>
    <dbReference type="NCBI Taxonomy" id="586396"/>
    <lineage>
        <taxon>Eukaryota</taxon>
        <taxon>Viridiplantae</taxon>
        <taxon>Streptophyta</taxon>
        <taxon>Embryophyta</taxon>
        <taxon>Tracheophyta</taxon>
        <taxon>Spermatophyta</taxon>
        <taxon>Magnoliopsida</taxon>
        <taxon>eudicotyledons</taxon>
        <taxon>Gunneridae</taxon>
        <taxon>Pentapetalae</taxon>
        <taxon>rosids</taxon>
        <taxon>fabids</taxon>
        <taxon>Malpighiales</taxon>
        <taxon>Linaceae</taxon>
        <taxon>Linum</taxon>
    </lineage>
</organism>
<sequence>MLFLDRQEEEEGRRKRKRTENLPALSASRSRRRRKKNRTKKNSHPACISSSSTNPYPDSSSPLDCRVPLSSRWNNAQEFEVRRRSLQEIKDTTCHARRFDSAAQHSRHLRPECHRPSHAECQEQFQRVLVQGVAPRQLSDQLNEVLIVGKDSFELRQFEELQALASRAGT</sequence>